<keyword evidence="5 6" id="KW-0472">Membrane</keyword>
<dbReference type="AlphaFoldDB" id="A0A7L9J2Y2"/>
<sequence>MVSCCCGTCDLLRDPPTVNWSAWRSSLLVVCRCHADPTTSSDDAGGAIVSTRTDTSPHGSERFKRSLGRIEIFFIGFGAMIGFGWITSTSTWLNDAGMLGAAIAFVIGGAIMGLVGLVYAELVAAMPLAGGEHNYLMRGFGPRLAFIGSWGIIGGYISVAAFEAVAIPRTVAYIVPDVYTIPLWGVAGSQVYLVWALIGTVTSIVLTALNIRGIKAASLLQSSVIIFLVVMAFALVGLSLFEGDTTNAEPLFTDSAGLLAVLVVVPFFFVGFDVIPQSAEEVKVPPHKVGRLVIVSVAMATAFYVAIIVTTGLALPASEMQDFDLVTAEAMAALSGEFWGNLVVAGGLAGLLTSWNAFLIGASRLMWAMANSGMLPAWFAKLHPQHKTPVNALLFIGAICAVAPFFGEVMMGWLVDSSSVSIVITYLLVSAVFIVLRRREPEMDRPLRVGGRSAGGGIAVGVAAVITTACLLALYVPGMPAMLDVQPYVILGLWWLLGVVFLVRVPGGVAPGEDAEERLLERLAERRSSVS</sequence>
<evidence type="ECO:0000256" key="4">
    <source>
        <dbReference type="ARBA" id="ARBA00022989"/>
    </source>
</evidence>
<feature type="transmembrane region" description="Helical" evidence="6">
    <location>
        <begin position="418"/>
        <end position="436"/>
    </location>
</feature>
<keyword evidence="4 6" id="KW-1133">Transmembrane helix</keyword>
<dbReference type="PANTHER" id="PTHR42770:SF7">
    <property type="entry name" value="MEMBRANE PROTEIN"/>
    <property type="match status" value="1"/>
</dbReference>
<comment type="subcellular location">
    <subcellularLocation>
        <location evidence="1">Cell membrane</location>
        <topology evidence="1">Multi-pass membrane protein</topology>
    </subcellularLocation>
</comment>
<dbReference type="GO" id="GO:0022857">
    <property type="term" value="F:transmembrane transporter activity"/>
    <property type="evidence" value="ECO:0007669"/>
    <property type="project" value="InterPro"/>
</dbReference>
<protein>
    <submittedName>
        <fullName evidence="7">APC family permease</fullName>
    </submittedName>
</protein>
<feature type="transmembrane region" description="Helical" evidence="6">
    <location>
        <begin position="388"/>
        <end position="406"/>
    </location>
</feature>
<feature type="transmembrane region" description="Helical" evidence="6">
    <location>
        <begin position="99"/>
        <end position="123"/>
    </location>
</feature>
<dbReference type="InterPro" id="IPR002293">
    <property type="entry name" value="AA/rel_permease1"/>
</dbReference>
<dbReference type="Gene3D" id="1.20.1740.10">
    <property type="entry name" value="Amino acid/polyamine transporter I"/>
    <property type="match status" value="1"/>
</dbReference>
<feature type="transmembrane region" description="Helical" evidence="6">
    <location>
        <begin position="223"/>
        <end position="241"/>
    </location>
</feature>
<feature type="transmembrane region" description="Helical" evidence="6">
    <location>
        <begin position="338"/>
        <end position="367"/>
    </location>
</feature>
<dbReference type="PIRSF" id="PIRSF006060">
    <property type="entry name" value="AA_transporter"/>
    <property type="match status" value="1"/>
</dbReference>
<evidence type="ECO:0000256" key="1">
    <source>
        <dbReference type="ARBA" id="ARBA00004651"/>
    </source>
</evidence>
<dbReference type="PANTHER" id="PTHR42770">
    <property type="entry name" value="AMINO ACID TRANSPORTER-RELATED"/>
    <property type="match status" value="1"/>
</dbReference>
<evidence type="ECO:0000256" key="5">
    <source>
        <dbReference type="ARBA" id="ARBA00023136"/>
    </source>
</evidence>
<name>A0A7L9J2Y2_9MICO</name>
<evidence type="ECO:0000313" key="7">
    <source>
        <dbReference type="EMBL" id="QOK23966.1"/>
    </source>
</evidence>
<evidence type="ECO:0000313" key="8">
    <source>
        <dbReference type="Proteomes" id="UP000593998"/>
    </source>
</evidence>
<feature type="transmembrane region" description="Helical" evidence="6">
    <location>
        <begin position="144"/>
        <end position="167"/>
    </location>
</feature>
<accession>A0A7L9J2Y2</accession>
<proteinExistence type="predicted"/>
<organism evidence="7 8">
    <name type="scientific">Janibacter indicus</name>
    <dbReference type="NCBI Taxonomy" id="857417"/>
    <lineage>
        <taxon>Bacteria</taxon>
        <taxon>Bacillati</taxon>
        <taxon>Actinomycetota</taxon>
        <taxon>Actinomycetes</taxon>
        <taxon>Micrococcales</taxon>
        <taxon>Intrasporangiaceae</taxon>
        <taxon>Janibacter</taxon>
    </lineage>
</organism>
<keyword evidence="2" id="KW-1003">Cell membrane</keyword>
<evidence type="ECO:0000256" key="3">
    <source>
        <dbReference type="ARBA" id="ARBA00022692"/>
    </source>
</evidence>
<keyword evidence="3 6" id="KW-0812">Transmembrane</keyword>
<evidence type="ECO:0000256" key="2">
    <source>
        <dbReference type="ARBA" id="ARBA00022475"/>
    </source>
</evidence>
<dbReference type="InterPro" id="IPR050367">
    <property type="entry name" value="APC_superfamily"/>
</dbReference>
<feature type="transmembrane region" description="Helical" evidence="6">
    <location>
        <begin position="292"/>
        <end position="318"/>
    </location>
</feature>
<feature type="transmembrane region" description="Helical" evidence="6">
    <location>
        <begin position="192"/>
        <end position="211"/>
    </location>
</feature>
<feature type="transmembrane region" description="Helical" evidence="6">
    <location>
        <begin position="72"/>
        <end position="93"/>
    </location>
</feature>
<evidence type="ECO:0000256" key="6">
    <source>
        <dbReference type="SAM" id="Phobius"/>
    </source>
</evidence>
<feature type="transmembrane region" description="Helical" evidence="6">
    <location>
        <begin position="457"/>
        <end position="476"/>
    </location>
</feature>
<feature type="transmembrane region" description="Helical" evidence="6">
    <location>
        <begin position="488"/>
        <end position="505"/>
    </location>
</feature>
<feature type="transmembrane region" description="Helical" evidence="6">
    <location>
        <begin position="253"/>
        <end position="272"/>
    </location>
</feature>
<dbReference type="GO" id="GO:0005886">
    <property type="term" value="C:plasma membrane"/>
    <property type="evidence" value="ECO:0007669"/>
    <property type="project" value="UniProtKB-SubCell"/>
</dbReference>
<dbReference type="Proteomes" id="UP000593998">
    <property type="component" value="Chromosome"/>
</dbReference>
<dbReference type="EMBL" id="CP062789">
    <property type="protein sequence ID" value="QOK23966.1"/>
    <property type="molecule type" value="Genomic_DNA"/>
</dbReference>
<reference evidence="7 8" key="1">
    <citation type="submission" date="2020-10" db="EMBL/GenBank/DDBJ databases">
        <title>Janibacter indicus TT2 genome sequence.</title>
        <authorList>
            <person name="Lee K."/>
            <person name="Ganzorig M."/>
        </authorList>
    </citation>
    <scope>NUCLEOTIDE SEQUENCE [LARGE SCALE GENOMIC DNA]</scope>
    <source>
        <strain evidence="7 8">TT2</strain>
    </source>
</reference>
<dbReference type="Pfam" id="PF13520">
    <property type="entry name" value="AA_permease_2"/>
    <property type="match status" value="1"/>
</dbReference>
<gene>
    <name evidence="7" type="ORF">IGS73_06210</name>
</gene>